<keyword evidence="2" id="KW-1185">Reference proteome</keyword>
<accession>A0AAD4DRP0</accession>
<evidence type="ECO:0000313" key="1">
    <source>
        <dbReference type="EMBL" id="KAG1891712.1"/>
    </source>
</evidence>
<dbReference type="Pfam" id="PF18758">
    <property type="entry name" value="KDZ"/>
    <property type="match status" value="1"/>
</dbReference>
<dbReference type="RefSeq" id="XP_041218188.1">
    <property type="nucleotide sequence ID" value="XM_041364678.1"/>
</dbReference>
<gene>
    <name evidence="1" type="ORF">F5891DRAFT_1131540</name>
</gene>
<dbReference type="EMBL" id="JABBWK010000125">
    <property type="protein sequence ID" value="KAG1891712.1"/>
    <property type="molecule type" value="Genomic_DNA"/>
</dbReference>
<dbReference type="InterPro" id="IPR040521">
    <property type="entry name" value="KDZ"/>
</dbReference>
<proteinExistence type="predicted"/>
<organism evidence="1 2">
    <name type="scientific">Suillus fuscotomentosus</name>
    <dbReference type="NCBI Taxonomy" id="1912939"/>
    <lineage>
        <taxon>Eukaryota</taxon>
        <taxon>Fungi</taxon>
        <taxon>Dikarya</taxon>
        <taxon>Basidiomycota</taxon>
        <taxon>Agaricomycotina</taxon>
        <taxon>Agaricomycetes</taxon>
        <taxon>Agaricomycetidae</taxon>
        <taxon>Boletales</taxon>
        <taxon>Suillineae</taxon>
        <taxon>Suillaceae</taxon>
        <taxon>Suillus</taxon>
    </lineage>
</organism>
<protein>
    <submittedName>
        <fullName evidence="1">Uncharacterized protein</fullName>
    </submittedName>
</protein>
<name>A0AAD4DRP0_9AGAM</name>
<dbReference type="AlphaFoldDB" id="A0AAD4DRP0"/>
<sequence>MPVDTAWSRPWSRCDEAENCKPSSSPYSAKYALTTTNKVLDVYGSNGVRGYNIGCSYQKTVDASSISVKAHSNHHHFIVNSFHGHAHNRCCQLQFHPLYQHGLGLEDLEMCECICSASNAIAPVIHHTSYFHWLQFINLHFQQWDSDWYLELSKFLYNNYKQALAIIDDLSPAIKELKLALNILDEDFEHWNMEEFEFLETLTEETDEYVEVMTFVEALQSLAKAE</sequence>
<dbReference type="Proteomes" id="UP001195769">
    <property type="component" value="Unassembled WGS sequence"/>
</dbReference>
<comment type="caution">
    <text evidence="1">The sequence shown here is derived from an EMBL/GenBank/DDBJ whole genome shotgun (WGS) entry which is preliminary data.</text>
</comment>
<reference evidence="1" key="1">
    <citation type="journal article" date="2020" name="New Phytol.">
        <title>Comparative genomics reveals dynamic genome evolution in host specialist ectomycorrhizal fungi.</title>
        <authorList>
            <person name="Lofgren L.A."/>
            <person name="Nguyen N.H."/>
            <person name="Vilgalys R."/>
            <person name="Ruytinx J."/>
            <person name="Liao H.L."/>
            <person name="Branco S."/>
            <person name="Kuo A."/>
            <person name="LaButti K."/>
            <person name="Lipzen A."/>
            <person name="Andreopoulos W."/>
            <person name="Pangilinan J."/>
            <person name="Riley R."/>
            <person name="Hundley H."/>
            <person name="Na H."/>
            <person name="Barry K."/>
            <person name="Grigoriev I.V."/>
            <person name="Stajich J.E."/>
            <person name="Kennedy P.G."/>
        </authorList>
    </citation>
    <scope>NUCLEOTIDE SEQUENCE</scope>
    <source>
        <strain evidence="1">FC203</strain>
    </source>
</reference>
<evidence type="ECO:0000313" key="2">
    <source>
        <dbReference type="Proteomes" id="UP001195769"/>
    </source>
</evidence>
<dbReference type="GeneID" id="64658976"/>